<keyword evidence="1" id="KW-0418">Kinase</keyword>
<dbReference type="Proteomes" id="UP001595630">
    <property type="component" value="Unassembled WGS sequence"/>
</dbReference>
<evidence type="ECO:0000313" key="1">
    <source>
        <dbReference type="EMBL" id="MFC3606615.1"/>
    </source>
</evidence>
<dbReference type="RefSeq" id="WP_386360808.1">
    <property type="nucleotide sequence ID" value="NZ_JBHRXZ010000003.1"/>
</dbReference>
<keyword evidence="1" id="KW-0808">Transferase</keyword>
<keyword evidence="2" id="KW-1185">Reference proteome</keyword>
<dbReference type="SUPFAM" id="SSF56112">
    <property type="entry name" value="Protein kinase-like (PK-like)"/>
    <property type="match status" value="1"/>
</dbReference>
<proteinExistence type="predicted"/>
<gene>
    <name evidence="1" type="ORF">ACFOMF_02285</name>
</gene>
<protein>
    <submittedName>
        <fullName evidence="1">Lipopolysaccharide kinase InaA family protein</fullName>
    </submittedName>
</protein>
<dbReference type="Pfam" id="PF06293">
    <property type="entry name" value="Kdo"/>
    <property type="match status" value="1"/>
</dbReference>
<dbReference type="GO" id="GO:0016301">
    <property type="term" value="F:kinase activity"/>
    <property type="evidence" value="ECO:0007669"/>
    <property type="project" value="UniProtKB-KW"/>
</dbReference>
<organism evidence="1 2">
    <name type="scientific">Stutzerimonas tarimensis</name>
    <dbReference type="NCBI Taxonomy" id="1507735"/>
    <lineage>
        <taxon>Bacteria</taxon>
        <taxon>Pseudomonadati</taxon>
        <taxon>Pseudomonadota</taxon>
        <taxon>Gammaproteobacteria</taxon>
        <taxon>Pseudomonadales</taxon>
        <taxon>Pseudomonadaceae</taxon>
        <taxon>Stutzerimonas</taxon>
    </lineage>
</organism>
<dbReference type="PIRSF" id="PIRSF026326">
    <property type="entry name" value="InaA"/>
    <property type="match status" value="1"/>
</dbReference>
<dbReference type="InterPro" id="IPR027023">
    <property type="entry name" value="Put_LipoPS_kinase_InaA"/>
</dbReference>
<sequence length="232" mass="26210">MDGLVRGVADSAMPDSFDRWLGCPGEWVEAPNQRRGGLSGVQRLQGSDGRLRYRKQQVEHCYRDWRHPFGEPTILREARAFEAFAALGVRVPALVYCGTRRGLAGREALLVTEALAGFDSLESCYARQAPADWGGERHAEVFRRIGAVLARLHLARWQHGCLYPKHIFVRVDEGRAAEVALLDLEKSRRRLSRGLAARHDLRQLRRHADWGALEWGNLEAGYREITGQPFEG</sequence>
<dbReference type="EMBL" id="JBHRXZ010000003">
    <property type="protein sequence ID" value="MFC3606615.1"/>
    <property type="molecule type" value="Genomic_DNA"/>
</dbReference>
<evidence type="ECO:0000313" key="2">
    <source>
        <dbReference type="Proteomes" id="UP001595630"/>
    </source>
</evidence>
<accession>A0ABV7T2V4</accession>
<name>A0ABV7T2V4_9GAMM</name>
<comment type="caution">
    <text evidence="1">The sequence shown here is derived from an EMBL/GenBank/DDBJ whole genome shotgun (WGS) entry which is preliminary data.</text>
</comment>
<dbReference type="InterPro" id="IPR011009">
    <property type="entry name" value="Kinase-like_dom_sf"/>
</dbReference>
<reference evidence="2" key="1">
    <citation type="journal article" date="2019" name="Int. J. Syst. Evol. Microbiol.">
        <title>The Global Catalogue of Microorganisms (GCM) 10K type strain sequencing project: providing services to taxonomists for standard genome sequencing and annotation.</title>
        <authorList>
            <consortium name="The Broad Institute Genomics Platform"/>
            <consortium name="The Broad Institute Genome Sequencing Center for Infectious Disease"/>
            <person name="Wu L."/>
            <person name="Ma J."/>
        </authorList>
    </citation>
    <scope>NUCLEOTIDE SEQUENCE [LARGE SCALE GENOMIC DNA]</scope>
    <source>
        <strain evidence="2">KCTC 42447</strain>
    </source>
</reference>